<dbReference type="Gene3D" id="1.10.10.10">
    <property type="entry name" value="Winged helix-like DNA-binding domain superfamily/Winged helix DNA-binding domain"/>
    <property type="match status" value="1"/>
</dbReference>
<gene>
    <name evidence="5" type="ORF">CCE28_06690</name>
</gene>
<dbReference type="OrthoDB" id="9794330at2"/>
<reference evidence="5 6" key="1">
    <citation type="submission" date="2017-06" db="EMBL/GenBank/DDBJ databases">
        <title>Draft genome sequence of anaerobic fermentative bacterium Anaeromicrobium sediminis DY2726D isolated from West Pacific Ocean sediments.</title>
        <authorList>
            <person name="Zeng X."/>
        </authorList>
    </citation>
    <scope>NUCLEOTIDE SEQUENCE [LARGE SCALE GENOMIC DNA]</scope>
    <source>
        <strain evidence="5 6">DY2726D</strain>
    </source>
</reference>
<evidence type="ECO:0000313" key="6">
    <source>
        <dbReference type="Proteomes" id="UP000216024"/>
    </source>
</evidence>
<dbReference type="SUPFAM" id="SSF46785">
    <property type="entry name" value="Winged helix' DNA-binding domain"/>
    <property type="match status" value="1"/>
</dbReference>
<sequence length="126" mass="14656">MCFGGDYLHLEACCKGNEDKAIKEIIENMPEEDTLYSLSEFLKIFGDQTRVKLIYVLFKRELCVGTIANLLNMSQSSVSHQLRVLRNHRLVKMRKEGRLSYYSLDDEHVEGIYQMGLDHILEKRGK</sequence>
<dbReference type="InterPro" id="IPR036390">
    <property type="entry name" value="WH_DNA-bd_sf"/>
</dbReference>
<dbReference type="InterPro" id="IPR011991">
    <property type="entry name" value="ArsR-like_HTH"/>
</dbReference>
<evidence type="ECO:0000256" key="3">
    <source>
        <dbReference type="ARBA" id="ARBA00023163"/>
    </source>
</evidence>
<evidence type="ECO:0000256" key="2">
    <source>
        <dbReference type="ARBA" id="ARBA00023125"/>
    </source>
</evidence>
<keyword evidence="3" id="KW-0804">Transcription</keyword>
<keyword evidence="2" id="KW-0238">DNA-binding</keyword>
<dbReference type="EMBL" id="NIBG01000004">
    <property type="protein sequence ID" value="PAB60058.1"/>
    <property type="molecule type" value="Genomic_DNA"/>
</dbReference>
<organism evidence="5 6">
    <name type="scientific">Anaeromicrobium sediminis</name>
    <dbReference type="NCBI Taxonomy" id="1478221"/>
    <lineage>
        <taxon>Bacteria</taxon>
        <taxon>Bacillati</taxon>
        <taxon>Bacillota</taxon>
        <taxon>Clostridia</taxon>
        <taxon>Peptostreptococcales</taxon>
        <taxon>Thermotaleaceae</taxon>
        <taxon>Anaeromicrobium</taxon>
    </lineage>
</organism>
<dbReference type="GO" id="GO:0003700">
    <property type="term" value="F:DNA-binding transcription factor activity"/>
    <property type="evidence" value="ECO:0007669"/>
    <property type="project" value="InterPro"/>
</dbReference>
<name>A0A267MMC2_9FIRM</name>
<evidence type="ECO:0000313" key="5">
    <source>
        <dbReference type="EMBL" id="PAB60058.1"/>
    </source>
</evidence>
<protein>
    <submittedName>
        <fullName evidence="5">Transcriptional regulator</fullName>
    </submittedName>
</protein>
<dbReference type="PANTHER" id="PTHR43132">
    <property type="entry name" value="ARSENICAL RESISTANCE OPERON REPRESSOR ARSR-RELATED"/>
    <property type="match status" value="1"/>
</dbReference>
<keyword evidence="6" id="KW-1185">Reference proteome</keyword>
<keyword evidence="1" id="KW-0805">Transcription regulation</keyword>
<proteinExistence type="predicted"/>
<dbReference type="SMART" id="SM00418">
    <property type="entry name" value="HTH_ARSR"/>
    <property type="match status" value="1"/>
</dbReference>
<dbReference type="InterPro" id="IPR036388">
    <property type="entry name" value="WH-like_DNA-bd_sf"/>
</dbReference>
<evidence type="ECO:0000259" key="4">
    <source>
        <dbReference type="PROSITE" id="PS50987"/>
    </source>
</evidence>
<dbReference type="PANTHER" id="PTHR43132:SF6">
    <property type="entry name" value="HTH-TYPE TRANSCRIPTIONAL REPRESSOR CZRA"/>
    <property type="match status" value="1"/>
</dbReference>
<comment type="caution">
    <text evidence="5">The sequence shown here is derived from an EMBL/GenBank/DDBJ whole genome shotgun (WGS) entry which is preliminary data.</text>
</comment>
<dbReference type="InterPro" id="IPR001845">
    <property type="entry name" value="HTH_ArsR_DNA-bd_dom"/>
</dbReference>
<dbReference type="Proteomes" id="UP000216024">
    <property type="component" value="Unassembled WGS sequence"/>
</dbReference>
<dbReference type="CDD" id="cd00090">
    <property type="entry name" value="HTH_ARSR"/>
    <property type="match status" value="1"/>
</dbReference>
<dbReference type="PRINTS" id="PR00778">
    <property type="entry name" value="HTHARSR"/>
</dbReference>
<dbReference type="NCBIfam" id="NF033788">
    <property type="entry name" value="HTH_metalloreg"/>
    <property type="match status" value="1"/>
</dbReference>
<dbReference type="PROSITE" id="PS50987">
    <property type="entry name" value="HTH_ARSR_2"/>
    <property type="match status" value="1"/>
</dbReference>
<accession>A0A267MMC2</accession>
<dbReference type="GO" id="GO:0003677">
    <property type="term" value="F:DNA binding"/>
    <property type="evidence" value="ECO:0007669"/>
    <property type="project" value="UniProtKB-KW"/>
</dbReference>
<dbReference type="AlphaFoldDB" id="A0A267MMC2"/>
<evidence type="ECO:0000256" key="1">
    <source>
        <dbReference type="ARBA" id="ARBA00023015"/>
    </source>
</evidence>
<dbReference type="Pfam" id="PF01022">
    <property type="entry name" value="HTH_5"/>
    <property type="match status" value="1"/>
</dbReference>
<dbReference type="InterPro" id="IPR051011">
    <property type="entry name" value="Metal_resp_trans_reg"/>
</dbReference>
<feature type="domain" description="HTH arsR-type" evidence="4">
    <location>
        <begin position="30"/>
        <end position="124"/>
    </location>
</feature>